<dbReference type="InterPro" id="IPR013783">
    <property type="entry name" value="Ig-like_fold"/>
</dbReference>
<evidence type="ECO:0000256" key="5">
    <source>
        <dbReference type="ARBA" id="ARBA00022989"/>
    </source>
</evidence>
<gene>
    <name evidence="9" type="ORF">Ciccas_011140</name>
</gene>
<evidence type="ECO:0000313" key="9">
    <source>
        <dbReference type="EMBL" id="KAL3310296.1"/>
    </source>
</evidence>
<dbReference type="Pfam" id="PF00041">
    <property type="entry name" value="fn3"/>
    <property type="match status" value="1"/>
</dbReference>
<keyword evidence="10" id="KW-1185">Reference proteome</keyword>
<evidence type="ECO:0000256" key="3">
    <source>
        <dbReference type="ARBA" id="ARBA00022741"/>
    </source>
</evidence>
<dbReference type="CDD" id="cd00063">
    <property type="entry name" value="FN3"/>
    <property type="match status" value="1"/>
</dbReference>
<keyword evidence="3" id="KW-0547">Nucleotide-binding</keyword>
<evidence type="ECO:0000256" key="2">
    <source>
        <dbReference type="ARBA" id="ARBA00022692"/>
    </source>
</evidence>
<dbReference type="AlphaFoldDB" id="A0ABD2PWU4"/>
<feature type="domain" description="Fibronectin type-III" evidence="8">
    <location>
        <begin position="52"/>
        <end position="149"/>
    </location>
</feature>
<dbReference type="PROSITE" id="PS50853">
    <property type="entry name" value="FN3"/>
    <property type="match status" value="1"/>
</dbReference>
<dbReference type="Gene3D" id="2.60.40.10">
    <property type="entry name" value="Immunoglobulins"/>
    <property type="match status" value="2"/>
</dbReference>
<dbReference type="InterPro" id="IPR003961">
    <property type="entry name" value="FN3_dom"/>
</dbReference>
<proteinExistence type="predicted"/>
<reference evidence="9 10" key="1">
    <citation type="submission" date="2024-11" db="EMBL/GenBank/DDBJ databases">
        <title>Adaptive evolution of stress response genes in parasites aligns with host niche diversity.</title>
        <authorList>
            <person name="Hahn C."/>
            <person name="Resl P."/>
        </authorList>
    </citation>
    <scope>NUCLEOTIDE SEQUENCE [LARGE SCALE GENOMIC DNA]</scope>
    <source>
        <strain evidence="9">EGGRZ-B1_66</strain>
        <tissue evidence="9">Body</tissue>
    </source>
</reference>
<protein>
    <recommendedName>
        <fullName evidence="8">Fibronectin type-III domain-containing protein</fullName>
    </recommendedName>
</protein>
<sequence>MSELNSQRLSNLQPSKTYSVSVSVIETTSGLTGSDASTKFTTTALPSIVVPIPTSLAAITITGSSIDLVWSAPTPPNGITLSGYEVVYSGPGGKSQTALVTSAIPIITITKLQPCTFYSISVKAVGTQTGGGKIKSDSSEPLEITTAAGTPEPVDSVTVTPLNDKTVKVEIIDSLSRNCATPSYTVSIRNSDTKFSFASSTLPGKTFLFDGLKIGTNYEFFPILPTLFLPEQ</sequence>
<evidence type="ECO:0000256" key="7">
    <source>
        <dbReference type="ARBA" id="ARBA00023170"/>
    </source>
</evidence>
<evidence type="ECO:0000256" key="6">
    <source>
        <dbReference type="ARBA" id="ARBA00023136"/>
    </source>
</evidence>
<evidence type="ECO:0000256" key="4">
    <source>
        <dbReference type="ARBA" id="ARBA00022840"/>
    </source>
</evidence>
<dbReference type="SMART" id="SM00060">
    <property type="entry name" value="FN3"/>
    <property type="match status" value="1"/>
</dbReference>
<dbReference type="PANTHER" id="PTHR46877:SF14">
    <property type="entry name" value="RECEPTOR PROTEIN-TYROSINE KINASE"/>
    <property type="match status" value="1"/>
</dbReference>
<dbReference type="PANTHER" id="PTHR46877">
    <property type="entry name" value="EPH RECEPTOR A5"/>
    <property type="match status" value="1"/>
</dbReference>
<organism evidence="9 10">
    <name type="scientific">Cichlidogyrus casuarinus</name>
    <dbReference type="NCBI Taxonomy" id="1844966"/>
    <lineage>
        <taxon>Eukaryota</taxon>
        <taxon>Metazoa</taxon>
        <taxon>Spiralia</taxon>
        <taxon>Lophotrochozoa</taxon>
        <taxon>Platyhelminthes</taxon>
        <taxon>Monogenea</taxon>
        <taxon>Monopisthocotylea</taxon>
        <taxon>Dactylogyridea</taxon>
        <taxon>Ancyrocephalidae</taxon>
        <taxon>Cichlidogyrus</taxon>
    </lineage>
</organism>
<keyword evidence="5" id="KW-1133">Transmembrane helix</keyword>
<keyword evidence="4" id="KW-0067">ATP-binding</keyword>
<evidence type="ECO:0000259" key="8">
    <source>
        <dbReference type="PROSITE" id="PS50853"/>
    </source>
</evidence>
<comment type="caution">
    <text evidence="9">The sequence shown here is derived from an EMBL/GenBank/DDBJ whole genome shotgun (WGS) entry which is preliminary data.</text>
</comment>
<dbReference type="EMBL" id="JBJKFK010003076">
    <property type="protein sequence ID" value="KAL3310296.1"/>
    <property type="molecule type" value="Genomic_DNA"/>
</dbReference>
<evidence type="ECO:0000313" key="10">
    <source>
        <dbReference type="Proteomes" id="UP001626550"/>
    </source>
</evidence>
<keyword evidence="6" id="KW-0472">Membrane</keyword>
<dbReference type="GO" id="GO:0005524">
    <property type="term" value="F:ATP binding"/>
    <property type="evidence" value="ECO:0007669"/>
    <property type="project" value="UniProtKB-KW"/>
</dbReference>
<accession>A0ABD2PWU4</accession>
<comment type="subcellular location">
    <subcellularLocation>
        <location evidence="1">Membrane</location>
        <topology evidence="1">Single-pass membrane protein</topology>
    </subcellularLocation>
</comment>
<keyword evidence="2" id="KW-0812">Transmembrane</keyword>
<dbReference type="SUPFAM" id="SSF49265">
    <property type="entry name" value="Fibronectin type III"/>
    <property type="match status" value="1"/>
</dbReference>
<dbReference type="GO" id="GO:0016020">
    <property type="term" value="C:membrane"/>
    <property type="evidence" value="ECO:0007669"/>
    <property type="project" value="UniProtKB-SubCell"/>
</dbReference>
<evidence type="ECO:0000256" key="1">
    <source>
        <dbReference type="ARBA" id="ARBA00004167"/>
    </source>
</evidence>
<name>A0ABD2PWU4_9PLAT</name>
<keyword evidence="7" id="KW-0675">Receptor</keyword>
<dbReference type="InterPro" id="IPR050449">
    <property type="entry name" value="Ephrin_rcpt_TKs"/>
</dbReference>
<dbReference type="Proteomes" id="UP001626550">
    <property type="component" value="Unassembled WGS sequence"/>
</dbReference>
<dbReference type="InterPro" id="IPR036116">
    <property type="entry name" value="FN3_sf"/>
</dbReference>